<dbReference type="AlphaFoldDB" id="A0A0W0FLP2"/>
<proteinExistence type="predicted"/>
<evidence type="ECO:0000313" key="1">
    <source>
        <dbReference type="EMBL" id="KTB37230.1"/>
    </source>
</evidence>
<name>A0A0W0FLP2_MONRR</name>
<organism evidence="1 2">
    <name type="scientific">Moniliophthora roreri</name>
    <name type="common">Frosty pod rot fungus</name>
    <name type="synonym">Monilia roreri</name>
    <dbReference type="NCBI Taxonomy" id="221103"/>
    <lineage>
        <taxon>Eukaryota</taxon>
        <taxon>Fungi</taxon>
        <taxon>Dikarya</taxon>
        <taxon>Basidiomycota</taxon>
        <taxon>Agaricomycotina</taxon>
        <taxon>Agaricomycetes</taxon>
        <taxon>Agaricomycetidae</taxon>
        <taxon>Agaricales</taxon>
        <taxon>Marasmiineae</taxon>
        <taxon>Marasmiaceae</taxon>
        <taxon>Moniliophthora</taxon>
    </lineage>
</organism>
<protein>
    <submittedName>
        <fullName evidence="1">Uncharacterized protein</fullName>
    </submittedName>
</protein>
<evidence type="ECO:0000313" key="2">
    <source>
        <dbReference type="Proteomes" id="UP000054988"/>
    </source>
</evidence>
<reference evidence="1 2" key="1">
    <citation type="submission" date="2015-12" db="EMBL/GenBank/DDBJ databases">
        <title>Draft genome sequence of Moniliophthora roreri, the causal agent of frosty pod rot of cacao.</title>
        <authorList>
            <person name="Aime M.C."/>
            <person name="Diaz-Valderrama J.R."/>
            <person name="Kijpornyongpan T."/>
            <person name="Phillips-Mora W."/>
        </authorList>
    </citation>
    <scope>NUCLEOTIDE SEQUENCE [LARGE SCALE GENOMIC DNA]</scope>
    <source>
        <strain evidence="1 2">MCA 2952</strain>
    </source>
</reference>
<comment type="caution">
    <text evidence="1">The sequence shown here is derived from an EMBL/GenBank/DDBJ whole genome shotgun (WGS) entry which is preliminary data.</text>
</comment>
<accession>A0A0W0FLP2</accession>
<gene>
    <name evidence="1" type="ORF">WG66_10163</name>
</gene>
<dbReference type="EMBL" id="LATX01001864">
    <property type="protein sequence ID" value="KTB37230.1"/>
    <property type="molecule type" value="Genomic_DNA"/>
</dbReference>
<dbReference type="Proteomes" id="UP000054988">
    <property type="component" value="Unassembled WGS sequence"/>
</dbReference>
<sequence>MPPVISPEVVFFVLEQLPAYPPYDLNNCALSSRSWTPYSRSITFRRVILRSAERTIRLMRLLASPHETISEAIKSLHITEGWFKGWRSDGISGGLKPIVDPNAGKVLASLLTDGIRFPHTETLVMTCVKWELTPPSVRDSIVDPSFCQSVVVLELAYWSFGTYDQYWELIHSFPRLETLRIGKELEIPFEAVESASRRAPLRIRGLQWKAAAVPSQGTSDNMALALNALLSESADSLESLELHIQELISQQPHMKEVFSIFDLTKNTRLRTLRLDFNFGRVKQPPDFLLPFFENLSLMPSQVFEELELHGIIRHHHCAPWDVLGDEVDEYYEFLVDLNGMSTILQRPSFTSLQKVAIGTFDCTFYKSDVMNQMAVGKTVFSRPDDDSTVGIQLNEAIRRLEECFLGWEKQGVVVPLVNARYSPRKPTGWCGNVDYSNDEALSEPPPVVLIPSVSVIPLP</sequence>